<dbReference type="InterPro" id="IPR016161">
    <property type="entry name" value="Ald_DH/histidinol_DH"/>
</dbReference>
<dbReference type="InterPro" id="IPR016162">
    <property type="entry name" value="Ald_DH_N"/>
</dbReference>
<feature type="domain" description="Aldehyde dehydrogenase" evidence="2">
    <location>
        <begin position="316"/>
        <end position="368"/>
    </location>
</feature>
<organism evidence="3 4">
    <name type="scientific">Amycolatopsis acidicola</name>
    <dbReference type="NCBI Taxonomy" id="2596893"/>
    <lineage>
        <taxon>Bacteria</taxon>
        <taxon>Bacillati</taxon>
        <taxon>Actinomycetota</taxon>
        <taxon>Actinomycetes</taxon>
        <taxon>Pseudonocardiales</taxon>
        <taxon>Pseudonocardiaceae</taxon>
        <taxon>Amycolatopsis</taxon>
    </lineage>
</organism>
<feature type="domain" description="Aldehyde dehydrogenase" evidence="2">
    <location>
        <begin position="6"/>
        <end position="288"/>
    </location>
</feature>
<dbReference type="SUPFAM" id="SSF53720">
    <property type="entry name" value="ALDH-like"/>
    <property type="match status" value="1"/>
</dbReference>
<dbReference type="EMBL" id="VMNW02000054">
    <property type="protein sequence ID" value="KAA9155783.1"/>
    <property type="molecule type" value="Genomic_DNA"/>
</dbReference>
<dbReference type="AlphaFoldDB" id="A0A5N0UVM1"/>
<dbReference type="PIRSF" id="PIRSF000151">
    <property type="entry name" value="GPR"/>
    <property type="match status" value="1"/>
</dbReference>
<dbReference type="InterPro" id="IPR016163">
    <property type="entry name" value="Ald_DH_C"/>
</dbReference>
<dbReference type="GO" id="GO:0050661">
    <property type="term" value="F:NADP binding"/>
    <property type="evidence" value="ECO:0007669"/>
    <property type="project" value="InterPro"/>
</dbReference>
<proteinExistence type="predicted"/>
<gene>
    <name evidence="3" type="ORF">FPZ12_029025</name>
</gene>
<keyword evidence="1" id="KW-0560">Oxidoreductase</keyword>
<dbReference type="GO" id="GO:0004350">
    <property type="term" value="F:glutamate-5-semialdehyde dehydrogenase activity"/>
    <property type="evidence" value="ECO:0007669"/>
    <property type="project" value="InterPro"/>
</dbReference>
<dbReference type="Pfam" id="PF00171">
    <property type="entry name" value="Aldedh"/>
    <property type="match status" value="2"/>
</dbReference>
<dbReference type="PANTHER" id="PTHR11063">
    <property type="entry name" value="GLUTAMATE SEMIALDEHYDE DEHYDROGENASE"/>
    <property type="match status" value="1"/>
</dbReference>
<evidence type="ECO:0000256" key="1">
    <source>
        <dbReference type="ARBA" id="ARBA00023002"/>
    </source>
</evidence>
<dbReference type="OrthoDB" id="9809970at2"/>
<evidence type="ECO:0000313" key="3">
    <source>
        <dbReference type="EMBL" id="KAA9155783.1"/>
    </source>
</evidence>
<name>A0A5N0UVM1_9PSEU</name>
<evidence type="ECO:0000259" key="2">
    <source>
        <dbReference type="Pfam" id="PF00171"/>
    </source>
</evidence>
<reference evidence="3" key="1">
    <citation type="submission" date="2019-09" db="EMBL/GenBank/DDBJ databases">
        <authorList>
            <person name="Teo W.F.A."/>
            <person name="Duangmal K."/>
        </authorList>
    </citation>
    <scope>NUCLEOTIDE SEQUENCE [LARGE SCALE GENOMIC DNA]</scope>
    <source>
        <strain evidence="3">K81G1</strain>
    </source>
</reference>
<dbReference type="InterPro" id="IPR012134">
    <property type="entry name" value="Glu-5-SA_DH"/>
</dbReference>
<accession>A0A5N0UVM1</accession>
<sequence>MSDEVAKAVEECARAAKRAAPSLATAPESAIDAALNGMADRLLESREAVLEANRADVAKAREEGMSAGLLDRLTITEERLTGMAEQLRLLAGAPHQERSVPVSTLDGGLRLVERRRPVGVIGANYEARPNVTVDVASQLVKSRNGGVLRTGSAALGSAQRLLDVVIAPALAEAGIDADVIQLVPRVEREAAAALVQLPSLVPLVILRGSGESTRALATEAATHGVRTLAHADGGGVLYVDKAADKEKARSLVHDSLDRLGVCNRLNLLLIHAEVYDDVWPLVTEALGERGVAPSLAPHEHAIGYEWALDSDREATVTVAKVESLDEAVRIANEETSGLAAGITTEDNAAAEAFFDGYTGTGVFWNAPTRLLDGFKLLAVPETGINLDKVPGPRGPVTYTDLYVRQYAVLPDAG</sequence>
<dbReference type="InterPro" id="IPR015590">
    <property type="entry name" value="Aldehyde_DH_dom"/>
</dbReference>
<dbReference type="Gene3D" id="3.40.309.10">
    <property type="entry name" value="Aldehyde Dehydrogenase, Chain A, domain 2"/>
    <property type="match status" value="1"/>
</dbReference>
<keyword evidence="4" id="KW-1185">Reference proteome</keyword>
<dbReference type="PANTHER" id="PTHR11063:SF8">
    <property type="entry name" value="DELTA-1-PYRROLINE-5-CARBOXYLATE SYNTHASE"/>
    <property type="match status" value="1"/>
</dbReference>
<comment type="caution">
    <text evidence="3">The sequence shown here is derived from an EMBL/GenBank/DDBJ whole genome shotgun (WGS) entry which is preliminary data.</text>
</comment>
<dbReference type="Gene3D" id="3.40.605.10">
    <property type="entry name" value="Aldehyde Dehydrogenase, Chain A, domain 1"/>
    <property type="match status" value="1"/>
</dbReference>
<protein>
    <submittedName>
        <fullName evidence="3">Aldehyde dehydrogenase family protein</fullName>
    </submittedName>
</protein>
<evidence type="ECO:0000313" key="4">
    <source>
        <dbReference type="Proteomes" id="UP000319769"/>
    </source>
</evidence>
<dbReference type="Proteomes" id="UP000319769">
    <property type="component" value="Unassembled WGS sequence"/>
</dbReference>
<dbReference type="RefSeq" id="WP_144753266.1">
    <property type="nucleotide sequence ID" value="NZ_VMNW02000054.1"/>
</dbReference>